<feature type="transmembrane region" description="Helical" evidence="6">
    <location>
        <begin position="55"/>
        <end position="76"/>
    </location>
</feature>
<feature type="transmembrane region" description="Helical" evidence="6">
    <location>
        <begin position="88"/>
        <end position="111"/>
    </location>
</feature>
<feature type="transmembrane region" description="Helical" evidence="6">
    <location>
        <begin position="167"/>
        <end position="189"/>
    </location>
</feature>
<dbReference type="InterPro" id="IPR052337">
    <property type="entry name" value="SAT4-like"/>
</dbReference>
<evidence type="ECO:0000256" key="4">
    <source>
        <dbReference type="ARBA" id="ARBA00023136"/>
    </source>
</evidence>
<name>B6HRI5_PENRW</name>
<keyword evidence="2 6" id="KW-0812">Transmembrane</keyword>
<dbReference type="OrthoDB" id="10017208at2759"/>
<evidence type="ECO:0000313" key="9">
    <source>
        <dbReference type="Proteomes" id="UP000000724"/>
    </source>
</evidence>
<reference evidence="8 9" key="1">
    <citation type="journal article" date="2008" name="Nat. Biotechnol.">
        <title>Genome sequencing and analysis of the filamentous fungus Penicillium chrysogenum.</title>
        <authorList>
            <person name="van den Berg M.A."/>
            <person name="Albang R."/>
            <person name="Albermann K."/>
            <person name="Badger J.H."/>
            <person name="Daran J.-M."/>
            <person name="Driessen A.J.M."/>
            <person name="Garcia-Estrada C."/>
            <person name="Fedorova N.D."/>
            <person name="Harris D.M."/>
            <person name="Heijne W.H.M."/>
            <person name="Joardar V.S."/>
            <person name="Kiel J.A.K.W."/>
            <person name="Kovalchuk A."/>
            <person name="Martin J.F."/>
            <person name="Nierman W.C."/>
            <person name="Nijland J.G."/>
            <person name="Pronk J.T."/>
            <person name="Roubos J.A."/>
            <person name="van der Klei I.J."/>
            <person name="van Peij N.N.M.E."/>
            <person name="Veenhuis M."/>
            <person name="von Doehren H."/>
            <person name="Wagner C."/>
            <person name="Wortman J.R."/>
            <person name="Bovenberg R.A.L."/>
        </authorList>
    </citation>
    <scope>NUCLEOTIDE SEQUENCE [LARGE SCALE GENOMIC DNA]</scope>
    <source>
        <strain evidence="9">ATCC 28089 / DSM 1075 / NRRL 1951 / Wisconsin 54-1255</strain>
    </source>
</reference>
<comment type="similarity">
    <text evidence="5">Belongs to the SAT4 family.</text>
</comment>
<dbReference type="PANTHER" id="PTHR33048:SF64">
    <property type="entry name" value="INTEGRAL MEMBRANE PROTEIN"/>
    <property type="match status" value="1"/>
</dbReference>
<keyword evidence="9" id="KW-1185">Reference proteome</keyword>
<organism evidence="8 9">
    <name type="scientific">Penicillium rubens (strain ATCC 28089 / DSM 1075 / NRRL 1951 / Wisconsin 54-1255)</name>
    <name type="common">Penicillium chrysogenum</name>
    <dbReference type="NCBI Taxonomy" id="500485"/>
    <lineage>
        <taxon>Eukaryota</taxon>
        <taxon>Fungi</taxon>
        <taxon>Dikarya</taxon>
        <taxon>Ascomycota</taxon>
        <taxon>Pezizomycotina</taxon>
        <taxon>Eurotiomycetes</taxon>
        <taxon>Eurotiomycetidae</taxon>
        <taxon>Eurotiales</taxon>
        <taxon>Aspergillaceae</taxon>
        <taxon>Penicillium</taxon>
        <taxon>Penicillium chrysogenum species complex</taxon>
    </lineage>
</organism>
<dbReference type="HOGENOM" id="CLU_028200_2_0_1"/>
<feature type="transmembrane region" description="Helical" evidence="6">
    <location>
        <begin position="245"/>
        <end position="268"/>
    </location>
</feature>
<evidence type="ECO:0000259" key="7">
    <source>
        <dbReference type="Pfam" id="PF20684"/>
    </source>
</evidence>
<dbReference type="PANTHER" id="PTHR33048">
    <property type="entry name" value="PTH11-LIKE INTEGRAL MEMBRANE PROTEIN (AFU_ORTHOLOGUE AFUA_5G11245)"/>
    <property type="match status" value="1"/>
</dbReference>
<dbReference type="AlphaFoldDB" id="B6HRI5"/>
<dbReference type="eggNOG" id="ENOG502SJ1X">
    <property type="taxonomic scope" value="Eukaryota"/>
</dbReference>
<dbReference type="VEuPathDB" id="FungiDB:PCH_Pc22g16520"/>
<feature type="transmembrane region" description="Helical" evidence="6">
    <location>
        <begin position="131"/>
        <end position="155"/>
    </location>
</feature>
<evidence type="ECO:0000256" key="2">
    <source>
        <dbReference type="ARBA" id="ARBA00022692"/>
    </source>
</evidence>
<accession>B6HRI5</accession>
<proteinExistence type="inferred from homology"/>
<comment type="subcellular location">
    <subcellularLocation>
        <location evidence="1">Membrane</location>
        <topology evidence="1">Multi-pass membrane protein</topology>
    </subcellularLocation>
</comment>
<feature type="transmembrane region" description="Helical" evidence="6">
    <location>
        <begin position="209"/>
        <end position="233"/>
    </location>
</feature>
<evidence type="ECO:0000256" key="3">
    <source>
        <dbReference type="ARBA" id="ARBA00022989"/>
    </source>
</evidence>
<evidence type="ECO:0000256" key="5">
    <source>
        <dbReference type="ARBA" id="ARBA00038359"/>
    </source>
</evidence>
<sequence>MTQKPGKANYWQILISKSILFSMRLPISLTRDNDRIMGWVYNLHETDPNSDIPRVIGVCLVCSVLAFLAVCLRFYVRISSKRSPWIDDYSALVASVLTLAYAGIAVAQTRWGQGLSAAYFPKENVIPFSKIQYAGGPVYCLAVLGFKVALLTSYLRIAGIIERYRKIIFAAIVVCVINQLIFTFIISISCTPVAKQWDSSLEGHCIHTIPFYFALGGTSIALDLIIIALPLPVLWKLQLRLKQKVLLAGLFALGFFVTVIQVIRIFTVKALETYTDSKNIVIWSCVETSLGVVIACIPTYGPLFKSFASTVTSYRNRDTSRTYALSSVRQGTGTGSAIARKKSNFEPIYESEGPPVTDIRSGAPTNDGDSEEHILSEAENMKVYVTSEFTVKPGVAH</sequence>
<dbReference type="Pfam" id="PF20684">
    <property type="entry name" value="Fung_rhodopsin"/>
    <property type="match status" value="1"/>
</dbReference>
<evidence type="ECO:0000313" key="8">
    <source>
        <dbReference type="EMBL" id="CAP98940.1"/>
    </source>
</evidence>
<dbReference type="GO" id="GO:0016020">
    <property type="term" value="C:membrane"/>
    <property type="evidence" value="ECO:0007669"/>
    <property type="project" value="UniProtKB-SubCell"/>
</dbReference>
<dbReference type="InterPro" id="IPR049326">
    <property type="entry name" value="Rhodopsin_dom_fungi"/>
</dbReference>
<feature type="transmembrane region" description="Helical" evidence="6">
    <location>
        <begin position="280"/>
        <end position="300"/>
    </location>
</feature>
<keyword evidence="3 6" id="KW-1133">Transmembrane helix</keyword>
<protein>
    <submittedName>
        <fullName evidence="8">Pc22g16520 protein</fullName>
    </submittedName>
</protein>
<keyword evidence="4 6" id="KW-0472">Membrane</keyword>
<gene>
    <name evidence="8" type="ORF">Pc22g16520</name>
    <name evidence="8" type="ORF">PCH_Pc22g16520</name>
</gene>
<dbReference type="GeneID" id="8305205"/>
<dbReference type="KEGG" id="pcs:N7525_004736"/>
<dbReference type="BioCyc" id="PCHR:PC22G16520-MONOMER"/>
<evidence type="ECO:0000256" key="1">
    <source>
        <dbReference type="ARBA" id="ARBA00004141"/>
    </source>
</evidence>
<dbReference type="Proteomes" id="UP000000724">
    <property type="component" value="Contig Pc00c22"/>
</dbReference>
<evidence type="ECO:0000256" key="6">
    <source>
        <dbReference type="SAM" id="Phobius"/>
    </source>
</evidence>
<dbReference type="OMA" id="WVYNLHE"/>
<feature type="domain" description="Rhodopsin" evidence="7">
    <location>
        <begin position="72"/>
        <end position="305"/>
    </location>
</feature>
<dbReference type="EMBL" id="AM920437">
    <property type="protein sequence ID" value="CAP98940.1"/>
    <property type="molecule type" value="Genomic_DNA"/>
</dbReference>